<keyword evidence="2" id="KW-0812">Transmembrane</keyword>
<reference evidence="3" key="1">
    <citation type="submission" date="2021-05" db="EMBL/GenBank/DDBJ databases">
        <authorList>
            <person name="Alioto T."/>
            <person name="Alioto T."/>
            <person name="Gomez Garrido J."/>
        </authorList>
    </citation>
    <scope>NUCLEOTIDE SEQUENCE</scope>
</reference>
<feature type="transmembrane region" description="Helical" evidence="2">
    <location>
        <begin position="515"/>
        <end position="535"/>
    </location>
</feature>
<keyword evidence="2" id="KW-0472">Membrane</keyword>
<keyword evidence="2" id="KW-1133">Transmembrane helix</keyword>
<evidence type="ECO:0000256" key="2">
    <source>
        <dbReference type="SAM" id="Phobius"/>
    </source>
</evidence>
<feature type="compositionally biased region" description="Polar residues" evidence="1">
    <location>
        <begin position="352"/>
        <end position="364"/>
    </location>
</feature>
<feature type="transmembrane region" description="Helical" evidence="2">
    <location>
        <begin position="565"/>
        <end position="586"/>
    </location>
</feature>
<dbReference type="EMBL" id="HBUF01602483">
    <property type="protein sequence ID" value="CAG6776535.1"/>
    <property type="molecule type" value="Transcribed_RNA"/>
</dbReference>
<proteinExistence type="predicted"/>
<dbReference type="EMBL" id="HBUF01433123">
    <property type="protein sequence ID" value="CAG6742177.1"/>
    <property type="molecule type" value="Transcribed_RNA"/>
</dbReference>
<name>A0A8D9F3Q6_9HEMI</name>
<accession>A0A8D9F3Q6</accession>
<feature type="transmembrane region" description="Helical" evidence="2">
    <location>
        <begin position="477"/>
        <end position="503"/>
    </location>
</feature>
<organism evidence="3">
    <name type="scientific">Cacopsylla melanoneura</name>
    <dbReference type="NCBI Taxonomy" id="428564"/>
    <lineage>
        <taxon>Eukaryota</taxon>
        <taxon>Metazoa</taxon>
        <taxon>Ecdysozoa</taxon>
        <taxon>Arthropoda</taxon>
        <taxon>Hexapoda</taxon>
        <taxon>Insecta</taxon>
        <taxon>Pterygota</taxon>
        <taxon>Neoptera</taxon>
        <taxon>Paraneoptera</taxon>
        <taxon>Hemiptera</taxon>
        <taxon>Sternorrhyncha</taxon>
        <taxon>Psylloidea</taxon>
        <taxon>Psyllidae</taxon>
        <taxon>Psyllinae</taxon>
        <taxon>Cacopsylla</taxon>
    </lineage>
</organism>
<feature type="compositionally biased region" description="Polar residues" evidence="1">
    <location>
        <begin position="264"/>
        <end position="280"/>
    </location>
</feature>
<feature type="region of interest" description="Disordered" evidence="1">
    <location>
        <begin position="227"/>
        <end position="428"/>
    </location>
</feature>
<dbReference type="PANTHER" id="PTHR33444">
    <property type="entry name" value="SI:DKEY-19B23.12-RELATED"/>
    <property type="match status" value="1"/>
</dbReference>
<feature type="compositionally biased region" description="Polar residues" evidence="1">
    <location>
        <begin position="167"/>
        <end position="181"/>
    </location>
</feature>
<dbReference type="AlphaFoldDB" id="A0A8D9F3Q6"/>
<feature type="compositionally biased region" description="Polar residues" evidence="1">
    <location>
        <begin position="233"/>
        <end position="256"/>
    </location>
</feature>
<protein>
    <submittedName>
        <fullName evidence="3">Uncharacterized protein</fullName>
    </submittedName>
</protein>
<feature type="region of interest" description="Disordered" evidence="1">
    <location>
        <begin position="156"/>
        <end position="215"/>
    </location>
</feature>
<feature type="compositionally biased region" description="Polar residues" evidence="1">
    <location>
        <begin position="316"/>
        <end position="330"/>
    </location>
</feature>
<feature type="compositionally biased region" description="Basic and acidic residues" evidence="1">
    <location>
        <begin position="393"/>
        <end position="403"/>
    </location>
</feature>
<dbReference type="EMBL" id="HBUF01261166">
    <property type="protein sequence ID" value="CAG6682952.1"/>
    <property type="molecule type" value="Transcribed_RNA"/>
</dbReference>
<feature type="compositionally biased region" description="Basic residues" evidence="1">
    <location>
        <begin position="14"/>
        <end position="25"/>
    </location>
</feature>
<sequence>MSNGNKSPNETTRMVHRSPSRRRRDSRAVVETSHTDSPMLGRKQTTSPPYSRHVEFASSSPPQKKKELPNIPTYGRKYRRASIAVGAEEAGLNDHPRASRNSISAINHFIGHGITVTSPIEDDDRDDNMVEHKTVDELHSSLHMETSPRYKRHLTSEIPLHARTHRNSLTPDTKVNRSPSLTPDVLHNKSPRHSLVPDVLNDRSPRNSITPENSVYLKSPRGSFSVNPDIDLPSSSRNNLFADNETGRNMSGSSYNLAPDMHNYSRSPRNSLVPESSNMRSPRGSIIPESALSPRGSIAVDINRSPRGSLVPDTMLHNNRSPRGSIASETSHNRSPRNSLPLQEGSKRSPRGSITPTSMVQFDTKSPRGSVEYISGSMRPMTRTGSVGRNRRPREEVNMHELEANCQASPTPRRASSSVSQMGVSADDRKRLCEQSKLNSESSGIGHAAYGSLTYQLEHATMESSNPFQFVYKALCIFYRTIFCSIILGSLVMLSSLMLIMGMNYKKDCPKEPRIVYYLIIGGLTGLIETALLLVRQIKSLRYDHSVQVHDLNPCSTDNVKTYSIVFLTCFCIFGFVLGNSYIYSIFWPEFSGTLFDPNRWCHHTLYIFCLIHMAVVYFYAICLVLFTVGLFFMQIFCPLWIRK</sequence>
<feature type="compositionally biased region" description="Polar residues" evidence="1">
    <location>
        <begin position="1"/>
        <end position="12"/>
    </location>
</feature>
<evidence type="ECO:0000256" key="1">
    <source>
        <dbReference type="SAM" id="MobiDB-lite"/>
    </source>
</evidence>
<dbReference type="EMBL" id="HBUF01602482">
    <property type="protein sequence ID" value="CAG6776533.1"/>
    <property type="molecule type" value="Transcribed_RNA"/>
</dbReference>
<feature type="transmembrane region" description="Helical" evidence="2">
    <location>
        <begin position="606"/>
        <end position="634"/>
    </location>
</feature>
<feature type="compositionally biased region" description="Polar residues" evidence="1">
    <location>
        <begin position="406"/>
        <end position="423"/>
    </location>
</feature>
<feature type="region of interest" description="Disordered" evidence="1">
    <location>
        <begin position="1"/>
        <end position="71"/>
    </location>
</feature>
<dbReference type="PANTHER" id="PTHR33444:SF7">
    <property type="entry name" value="TRANSMEMBRANE PROTEIN 272"/>
    <property type="match status" value="1"/>
</dbReference>
<evidence type="ECO:0000313" key="3">
    <source>
        <dbReference type="EMBL" id="CAG6776533.1"/>
    </source>
</evidence>
<dbReference type="InterPro" id="IPR040350">
    <property type="entry name" value="TMEM272"/>
</dbReference>
<dbReference type="EMBL" id="HBUF01261165">
    <property type="protein sequence ID" value="CAG6682950.1"/>
    <property type="molecule type" value="Transcribed_RNA"/>
</dbReference>